<dbReference type="PANTHER" id="PTHR13323">
    <property type="entry name" value="LATE ENDOSOMAL/LYSOSOMAL MP1 INTERACTING PROTEIN"/>
    <property type="match status" value="1"/>
</dbReference>
<dbReference type="OrthoDB" id="3727201at2"/>
<keyword evidence="3" id="KW-1185">Reference proteome</keyword>
<name>Q9RWQ0_DEIRA</name>
<evidence type="ECO:0000259" key="1">
    <source>
        <dbReference type="SMART" id="SM00960"/>
    </source>
</evidence>
<accession>Q9RWQ0</accession>
<dbReference type="GO" id="GO:0005085">
    <property type="term" value="F:guanyl-nucleotide exchange factor activity"/>
    <property type="evidence" value="ECO:0007669"/>
    <property type="project" value="InterPro"/>
</dbReference>
<reference evidence="2 3" key="1">
    <citation type="journal article" date="1999" name="Science">
        <title>Genome sequence of the radioresistant bacterium Deinococcus radiodurans R1.</title>
        <authorList>
            <person name="White O."/>
            <person name="Eisen J.A."/>
            <person name="Heidelberg J.F."/>
            <person name="Hickey E.K."/>
            <person name="Peterson J.D."/>
            <person name="Dodson R.J."/>
            <person name="Haft D.H."/>
            <person name="Gwinn M.L."/>
            <person name="Nelson W.C."/>
            <person name="Richardson D.L."/>
            <person name="Moffat K.S."/>
            <person name="Qin H."/>
            <person name="Jiang L."/>
            <person name="Pamphile W."/>
            <person name="Crosby M."/>
            <person name="Shen M."/>
            <person name="Vamathevan J.J."/>
            <person name="Lam P."/>
            <person name="McDonald L."/>
            <person name="Utterback T."/>
            <person name="Zalewski C."/>
            <person name="Makarova K.S."/>
            <person name="Aravind L."/>
            <person name="Daly M.J."/>
            <person name="Minton K.W."/>
            <person name="Fleischmann R.D."/>
            <person name="Ketchum K.A."/>
            <person name="Nelson K.E."/>
            <person name="Salzberg S."/>
            <person name="Smith H.O."/>
            <person name="Venter J.C."/>
            <person name="Fraser C.M."/>
        </authorList>
    </citation>
    <scope>NUCLEOTIDE SEQUENCE [LARGE SCALE GENOMIC DNA]</scope>
    <source>
        <strain evidence="3">ATCC 13939 / DSM 20539 / JCM 16871 / LMG 4051 / NBRC 15346 / NCIMB 9279 / R1 / VKM B-1422</strain>
    </source>
</reference>
<feature type="domain" description="Roadblock/LAMTOR2" evidence="1">
    <location>
        <begin position="54"/>
        <end position="144"/>
    </location>
</feature>
<evidence type="ECO:0000313" key="2">
    <source>
        <dbReference type="EMBL" id="AAF10193.1"/>
    </source>
</evidence>
<gene>
    <name evidence="2" type="ordered locus">DR_0616</name>
</gene>
<dbReference type="FunFam" id="3.30.450.30:FF:000051">
    <property type="entry name" value="Uncharacterized protein"/>
    <property type="match status" value="1"/>
</dbReference>
<dbReference type="InterPro" id="IPR004942">
    <property type="entry name" value="Roadblock/LAMTOR2_dom"/>
</dbReference>
<evidence type="ECO:0000313" key="3">
    <source>
        <dbReference type="Proteomes" id="UP000002524"/>
    </source>
</evidence>
<dbReference type="PaxDb" id="243230-DR_0616"/>
<dbReference type="EnsemblBacteria" id="AAF10193">
    <property type="protein sequence ID" value="AAF10193"/>
    <property type="gene ID" value="DR_0616"/>
</dbReference>
<dbReference type="KEGG" id="dra:DR_0616"/>
<dbReference type="SMART" id="SM00960">
    <property type="entry name" value="Robl_LC7"/>
    <property type="match status" value="1"/>
</dbReference>
<organism evidence="2 3">
    <name type="scientific">Deinococcus radiodurans (strain ATCC 13939 / DSM 20539 / JCM 16871 / CCUG 27074 / LMG 4051 / NBRC 15346 / NCIMB 9279 / VKM B-1422 / R1)</name>
    <dbReference type="NCBI Taxonomy" id="243230"/>
    <lineage>
        <taxon>Bacteria</taxon>
        <taxon>Thermotogati</taxon>
        <taxon>Deinococcota</taxon>
        <taxon>Deinococci</taxon>
        <taxon>Deinococcales</taxon>
        <taxon>Deinococcaceae</taxon>
        <taxon>Deinococcus</taxon>
    </lineage>
</organism>
<dbReference type="PATRIC" id="fig|243230.17.peg.795"/>
<dbReference type="GO" id="GO:0060090">
    <property type="term" value="F:molecular adaptor activity"/>
    <property type="evidence" value="ECO:0007669"/>
    <property type="project" value="InterPro"/>
</dbReference>
<dbReference type="EMBL" id="AE000513">
    <property type="protein sequence ID" value="AAF10193.1"/>
    <property type="molecule type" value="Genomic_DNA"/>
</dbReference>
<dbReference type="STRING" id="243230.DR_0616"/>
<dbReference type="Proteomes" id="UP000002524">
    <property type="component" value="Chromosome 1"/>
</dbReference>
<dbReference type="GO" id="GO:0071230">
    <property type="term" value="P:cellular response to amino acid stimulus"/>
    <property type="evidence" value="ECO:0000318"/>
    <property type="project" value="GO_Central"/>
</dbReference>
<dbReference type="eggNOG" id="COG2018">
    <property type="taxonomic scope" value="Bacteria"/>
</dbReference>
<dbReference type="Gene3D" id="3.30.450.30">
    <property type="entry name" value="Dynein light chain 2a, cytoplasmic"/>
    <property type="match status" value="1"/>
</dbReference>
<proteinExistence type="predicted"/>
<dbReference type="HOGENOM" id="CLU_118613_0_1_0"/>
<dbReference type="PIR" id="B75498">
    <property type="entry name" value="B75498"/>
</dbReference>
<dbReference type="InterPro" id="IPR037587">
    <property type="entry name" value="LAMTOR2-like"/>
</dbReference>
<sequence length="168" mass="17543">MRHFPASLWSCESCGGFLLCLKRRPVLSASVAASVPFALQRSFPMTMLSKPERLKSILQNLRISLPELRGAMVATTDGLPIAQAFSDNTDANRVAAMAATALGLGKRINDTLGTGSLNEMSVSGVDGQVFIYSVGAKGVLAVVAPAGTNLGLLHMEARDAAQAVASVL</sequence>
<dbReference type="InParanoid" id="Q9RWQ0"/>
<dbReference type="Pfam" id="PF03259">
    <property type="entry name" value="Robl_LC7"/>
    <property type="match status" value="1"/>
</dbReference>
<protein>
    <recommendedName>
        <fullName evidence="1">Roadblock/LAMTOR2 domain-containing protein</fullName>
    </recommendedName>
</protein>
<dbReference type="SUPFAM" id="SSF103196">
    <property type="entry name" value="Roadblock/LC7 domain"/>
    <property type="match status" value="1"/>
</dbReference>
<dbReference type="AlphaFoldDB" id="Q9RWQ0"/>
<dbReference type="GO" id="GO:0032008">
    <property type="term" value="P:positive regulation of TOR signaling"/>
    <property type="evidence" value="ECO:0000318"/>
    <property type="project" value="GO_Central"/>
</dbReference>